<protein>
    <submittedName>
        <fullName evidence="7">YhhN family protein</fullName>
    </submittedName>
</protein>
<dbReference type="GO" id="GO:0016787">
    <property type="term" value="F:hydrolase activity"/>
    <property type="evidence" value="ECO:0007669"/>
    <property type="project" value="TreeGrafter"/>
</dbReference>
<comment type="similarity">
    <text evidence="2">Belongs to the TMEM86 family.</text>
</comment>
<feature type="transmembrane region" description="Helical" evidence="6">
    <location>
        <begin position="56"/>
        <end position="74"/>
    </location>
</feature>
<name>F0RVH1_SPHGB</name>
<feature type="transmembrane region" description="Helical" evidence="6">
    <location>
        <begin position="6"/>
        <end position="22"/>
    </location>
</feature>
<dbReference type="Proteomes" id="UP000008466">
    <property type="component" value="Chromosome"/>
</dbReference>
<dbReference type="OrthoDB" id="2001393at2"/>
<organism evidence="7 8">
    <name type="scientific">Sphaerochaeta globosa (strain ATCC BAA-1886 / DSM 22777 / Buddy)</name>
    <name type="common">Spirochaeta sp. (strain Buddy)</name>
    <dbReference type="NCBI Taxonomy" id="158189"/>
    <lineage>
        <taxon>Bacteria</taxon>
        <taxon>Pseudomonadati</taxon>
        <taxon>Spirochaetota</taxon>
        <taxon>Spirochaetia</taxon>
        <taxon>Spirochaetales</taxon>
        <taxon>Sphaerochaetaceae</taxon>
        <taxon>Sphaerochaeta</taxon>
    </lineage>
</organism>
<evidence type="ECO:0000256" key="3">
    <source>
        <dbReference type="ARBA" id="ARBA00022692"/>
    </source>
</evidence>
<keyword evidence="5 6" id="KW-0472">Membrane</keyword>
<feature type="transmembrane region" description="Helical" evidence="6">
    <location>
        <begin position="172"/>
        <end position="194"/>
    </location>
</feature>
<feature type="transmembrane region" description="Helical" evidence="6">
    <location>
        <begin position="146"/>
        <end position="166"/>
    </location>
</feature>
<dbReference type="Pfam" id="PF07947">
    <property type="entry name" value="YhhN"/>
    <property type="match status" value="1"/>
</dbReference>
<dbReference type="KEGG" id="sbu:SpiBuddy_1138"/>
<evidence type="ECO:0000256" key="6">
    <source>
        <dbReference type="SAM" id="Phobius"/>
    </source>
</evidence>
<feature type="transmembrane region" description="Helical" evidence="6">
    <location>
        <begin position="113"/>
        <end position="134"/>
    </location>
</feature>
<evidence type="ECO:0000313" key="7">
    <source>
        <dbReference type="EMBL" id="ADY12963.1"/>
    </source>
</evidence>
<dbReference type="eggNOG" id="ENOG503356P">
    <property type="taxonomic scope" value="Bacteria"/>
</dbReference>
<dbReference type="InterPro" id="IPR012506">
    <property type="entry name" value="TMEM86B-like"/>
</dbReference>
<keyword evidence="8" id="KW-1185">Reference proteome</keyword>
<dbReference type="PANTHER" id="PTHR31885:SF6">
    <property type="entry name" value="GH04784P"/>
    <property type="match status" value="1"/>
</dbReference>
<dbReference type="HOGENOM" id="CLU_1234358_0_0_12"/>
<dbReference type="RefSeq" id="WP_013606814.1">
    <property type="nucleotide sequence ID" value="NC_015152.1"/>
</dbReference>
<gene>
    <name evidence="7" type="ordered locus">SpiBuddy_1138</name>
</gene>
<evidence type="ECO:0000256" key="5">
    <source>
        <dbReference type="ARBA" id="ARBA00023136"/>
    </source>
</evidence>
<dbReference type="AlphaFoldDB" id="F0RVH1"/>
<evidence type="ECO:0000256" key="1">
    <source>
        <dbReference type="ARBA" id="ARBA00004141"/>
    </source>
</evidence>
<dbReference type="GO" id="GO:0016020">
    <property type="term" value="C:membrane"/>
    <property type="evidence" value="ECO:0007669"/>
    <property type="project" value="UniProtKB-SubCell"/>
</dbReference>
<proteinExistence type="inferred from homology"/>
<reference evidence="8" key="1">
    <citation type="submission" date="2011-02" db="EMBL/GenBank/DDBJ databases">
        <title>Complete sequence of Spirochaeta sp. Buddy.</title>
        <authorList>
            <person name="Lucas S."/>
            <person name="Copeland A."/>
            <person name="Lapidus A."/>
            <person name="Cheng J.-F."/>
            <person name="Goodwin L."/>
            <person name="Pitluck S."/>
            <person name="Zeytun A."/>
            <person name="Detter J.C."/>
            <person name="Han C."/>
            <person name="Tapia R."/>
            <person name="Land M."/>
            <person name="Hauser L."/>
            <person name="Kyrpides N."/>
            <person name="Ivanova N."/>
            <person name="Mikhailova N."/>
            <person name="Pagani I."/>
            <person name="Ritalahti K.M."/>
            <person name="Loeffler F.E."/>
            <person name="Woyke T."/>
        </authorList>
    </citation>
    <scope>NUCLEOTIDE SEQUENCE [LARGE SCALE GENOMIC DNA]</scope>
    <source>
        <strain evidence="8">ATCC BAA-1886 / DSM 22777 / Buddy</strain>
    </source>
</reference>
<comment type="subcellular location">
    <subcellularLocation>
        <location evidence="1">Membrane</location>
        <topology evidence="1">Multi-pass membrane protein</topology>
    </subcellularLocation>
</comment>
<dbReference type="PANTHER" id="PTHR31885">
    <property type="entry name" value="GH04784P"/>
    <property type="match status" value="1"/>
</dbReference>
<evidence type="ECO:0000256" key="4">
    <source>
        <dbReference type="ARBA" id="ARBA00022989"/>
    </source>
</evidence>
<dbReference type="EMBL" id="CP002541">
    <property type="protein sequence ID" value="ADY12963.1"/>
    <property type="molecule type" value="Genomic_DNA"/>
</dbReference>
<feature type="transmembrane region" description="Helical" evidence="6">
    <location>
        <begin position="206"/>
        <end position="223"/>
    </location>
</feature>
<evidence type="ECO:0000313" key="8">
    <source>
        <dbReference type="Proteomes" id="UP000008466"/>
    </source>
</evidence>
<evidence type="ECO:0000256" key="2">
    <source>
        <dbReference type="ARBA" id="ARBA00007375"/>
    </source>
</evidence>
<keyword evidence="4 6" id="KW-1133">Transmembrane helix</keyword>
<keyword evidence="3 6" id="KW-0812">Transmembrane</keyword>
<sequence length="224" mass="24728">MRYMLIAILSLVLAAFFMYEEYKKNYVLAVVLKGFASFCFILFGILSGSLGGDSLFVNRIITGLVLGGVADILLNLRFVFEKKGKLIFLVGILFFLSGHILYLAALIPQSSSLLLYLVIGIVLTALILVWMFSLITVTKAFKIFGILYIGAIMLMNSVAFGILIASPSMQSALFAMGAVFFLVSDIVLILNTFGPKQQQKLRITNLSLYYMGQLLMGLSLQFLV</sequence>
<feature type="transmembrane region" description="Helical" evidence="6">
    <location>
        <begin position="29"/>
        <end position="50"/>
    </location>
</feature>
<accession>F0RVH1</accession>
<feature type="transmembrane region" description="Helical" evidence="6">
    <location>
        <begin position="86"/>
        <end position="107"/>
    </location>
</feature>